<protein>
    <submittedName>
        <fullName evidence="3">Uncharacterized protein</fullName>
    </submittedName>
</protein>
<keyword evidence="4" id="KW-1185">Reference proteome</keyword>
<dbReference type="AlphaFoldDB" id="A0AA39ZK44"/>
<dbReference type="PANTHER" id="PTHR35605">
    <property type="entry name" value="ECP2 EFFECTOR PROTEIN DOMAIN-CONTAINING PROTEIN-RELATED"/>
    <property type="match status" value="1"/>
</dbReference>
<dbReference type="EMBL" id="JAULSY010000014">
    <property type="protein sequence ID" value="KAK0672294.1"/>
    <property type="molecule type" value="Genomic_DNA"/>
</dbReference>
<accession>A0AA39ZK44</accession>
<feature type="signal peptide" evidence="2">
    <location>
        <begin position="1"/>
        <end position="20"/>
    </location>
</feature>
<keyword evidence="2" id="KW-0732">Signal</keyword>
<evidence type="ECO:0000313" key="3">
    <source>
        <dbReference type="EMBL" id="KAK0672294.1"/>
    </source>
</evidence>
<comment type="caution">
    <text evidence="3">The sequence shown here is derived from an EMBL/GenBank/DDBJ whole genome shotgun (WGS) entry which is preliminary data.</text>
</comment>
<gene>
    <name evidence="3" type="ORF">QBC41DRAFT_299781</name>
</gene>
<evidence type="ECO:0000313" key="4">
    <source>
        <dbReference type="Proteomes" id="UP001174997"/>
    </source>
</evidence>
<dbReference type="PANTHER" id="PTHR35605:SF1">
    <property type="entry name" value="ECP2 EFFECTOR PROTEIN DOMAIN-CONTAINING PROTEIN-RELATED"/>
    <property type="match status" value="1"/>
</dbReference>
<name>A0AA39ZK44_9PEZI</name>
<proteinExistence type="predicted"/>
<reference evidence="3" key="1">
    <citation type="submission" date="2023-06" db="EMBL/GenBank/DDBJ databases">
        <title>Genome-scale phylogeny and comparative genomics of the fungal order Sordariales.</title>
        <authorList>
            <consortium name="Lawrence Berkeley National Laboratory"/>
            <person name="Hensen N."/>
            <person name="Bonometti L."/>
            <person name="Westerberg I."/>
            <person name="Brannstrom I.O."/>
            <person name="Guillou S."/>
            <person name="Cros-Aarteil S."/>
            <person name="Calhoun S."/>
            <person name="Haridas S."/>
            <person name="Kuo A."/>
            <person name="Mondo S."/>
            <person name="Pangilinan J."/>
            <person name="Riley R."/>
            <person name="Labutti K."/>
            <person name="Andreopoulos B."/>
            <person name="Lipzen A."/>
            <person name="Chen C."/>
            <person name="Yanf M."/>
            <person name="Daum C."/>
            <person name="Ng V."/>
            <person name="Clum A."/>
            <person name="Steindorff A."/>
            <person name="Ohm R."/>
            <person name="Martin F."/>
            <person name="Silar P."/>
            <person name="Natvig D."/>
            <person name="Lalanne C."/>
            <person name="Gautier V."/>
            <person name="Ament-Velasquez S.L."/>
            <person name="Kruys A."/>
            <person name="Hutchinson M.I."/>
            <person name="Powell A.J."/>
            <person name="Barry K."/>
            <person name="Miller A.N."/>
            <person name="Grigoriev I.V."/>
            <person name="Debuchy R."/>
            <person name="Gladieux P."/>
            <person name="Thoren M.H."/>
            <person name="Johannesson H."/>
        </authorList>
    </citation>
    <scope>NUCLEOTIDE SEQUENCE</scope>
    <source>
        <strain evidence="3">CBS 307.81</strain>
    </source>
</reference>
<sequence length="195" mass="21201">MLSLITLAASALALFGVAHGSISDFTWTLPVNLTDPNSATVSITGTIERAVAKMEADYPGWNATFMARGPPPPSDGNNRDDQEPPQVGTFNCRPKGEDFASRGAIRAGIQYLRKVPGTAKNGAGPDNCGRVSCSWNSAIIWCNQDDVEKEVEWNQIADGARDISYKCLFDVHVNVVRGHVDYDDKWGVIVRKDTC</sequence>
<feature type="chain" id="PRO_5041336824" evidence="2">
    <location>
        <begin position="21"/>
        <end position="195"/>
    </location>
</feature>
<dbReference type="Proteomes" id="UP001174997">
    <property type="component" value="Unassembled WGS sequence"/>
</dbReference>
<evidence type="ECO:0000256" key="1">
    <source>
        <dbReference type="SAM" id="MobiDB-lite"/>
    </source>
</evidence>
<organism evidence="3 4">
    <name type="scientific">Cercophora samala</name>
    <dbReference type="NCBI Taxonomy" id="330535"/>
    <lineage>
        <taxon>Eukaryota</taxon>
        <taxon>Fungi</taxon>
        <taxon>Dikarya</taxon>
        <taxon>Ascomycota</taxon>
        <taxon>Pezizomycotina</taxon>
        <taxon>Sordariomycetes</taxon>
        <taxon>Sordariomycetidae</taxon>
        <taxon>Sordariales</taxon>
        <taxon>Lasiosphaeriaceae</taxon>
        <taxon>Cercophora</taxon>
    </lineage>
</organism>
<feature type="region of interest" description="Disordered" evidence="1">
    <location>
        <begin position="62"/>
        <end position="92"/>
    </location>
</feature>
<evidence type="ECO:0000256" key="2">
    <source>
        <dbReference type="SAM" id="SignalP"/>
    </source>
</evidence>